<evidence type="ECO:0000313" key="2">
    <source>
        <dbReference type="Proteomes" id="UP000000304"/>
    </source>
</evidence>
<dbReference type="Proteomes" id="UP000000304">
    <property type="component" value="Unassembled WGS sequence"/>
</dbReference>
<accession>B4NRY0</accession>
<sequence length="79" mass="9679">MQEQIVPFYFDHFLKLNGYTPNYNFRTNVDMRDGPEFSRLKVREVLPDVLARLENWETMHKKIMEENIQRNPKMYENVI</sequence>
<protein>
    <submittedName>
        <fullName evidence="1">GD12025</fullName>
    </submittedName>
</protein>
<proteinExistence type="predicted"/>
<gene>
    <name evidence="1" type="primary">Dsim\GD12025</name>
    <name evidence="1" type="ORF">Dsim_GD12025</name>
</gene>
<evidence type="ECO:0000313" key="1">
    <source>
        <dbReference type="EMBL" id="EDX15358.1"/>
    </source>
</evidence>
<reference evidence="1 2" key="1">
    <citation type="journal article" date="2007" name="Nature">
        <title>Evolution of genes and genomes on the Drosophila phylogeny.</title>
        <authorList>
            <consortium name="Drosophila 12 Genomes Consortium"/>
            <person name="Clark A.G."/>
            <person name="Eisen M.B."/>
            <person name="Smith D.R."/>
            <person name="Bergman C.M."/>
            <person name="Oliver B."/>
            <person name="Markow T.A."/>
            <person name="Kaufman T.C."/>
            <person name="Kellis M."/>
            <person name="Gelbart W."/>
            <person name="Iyer V.N."/>
            <person name="Pollard D.A."/>
            <person name="Sackton T.B."/>
            <person name="Larracuente A.M."/>
            <person name="Singh N.D."/>
            <person name="Abad J.P."/>
            <person name="Abt D.N."/>
            <person name="Adryan B."/>
            <person name="Aguade M."/>
            <person name="Akashi H."/>
            <person name="Anderson W.W."/>
            <person name="Aquadro C.F."/>
            <person name="Ardell D.H."/>
            <person name="Arguello R."/>
            <person name="Artieri C.G."/>
            <person name="Barbash D.A."/>
            <person name="Barker D."/>
            <person name="Barsanti P."/>
            <person name="Batterham P."/>
            <person name="Batzoglou S."/>
            <person name="Begun D."/>
            <person name="Bhutkar A."/>
            <person name="Blanco E."/>
            <person name="Bosak S.A."/>
            <person name="Bradley R.K."/>
            <person name="Brand A.D."/>
            <person name="Brent M.R."/>
            <person name="Brooks A.N."/>
            <person name="Brown R.H."/>
            <person name="Butlin R.K."/>
            <person name="Caggese C."/>
            <person name="Calvi B.R."/>
            <person name="Bernardo de Carvalho A."/>
            <person name="Caspi A."/>
            <person name="Castrezana S."/>
            <person name="Celniker S.E."/>
            <person name="Chang J.L."/>
            <person name="Chapple C."/>
            <person name="Chatterji S."/>
            <person name="Chinwalla A."/>
            <person name="Civetta A."/>
            <person name="Clifton S.W."/>
            <person name="Comeron J.M."/>
            <person name="Costello J.C."/>
            <person name="Coyne J.A."/>
            <person name="Daub J."/>
            <person name="David R.G."/>
            <person name="Delcher A.L."/>
            <person name="Delehaunty K."/>
            <person name="Do C.B."/>
            <person name="Ebling H."/>
            <person name="Edwards K."/>
            <person name="Eickbush T."/>
            <person name="Evans J.D."/>
            <person name="Filipski A."/>
            <person name="Findeiss S."/>
            <person name="Freyhult E."/>
            <person name="Fulton L."/>
            <person name="Fulton R."/>
            <person name="Garcia A.C."/>
            <person name="Gardiner A."/>
            <person name="Garfield D.A."/>
            <person name="Garvin B.E."/>
            <person name="Gibson G."/>
            <person name="Gilbert D."/>
            <person name="Gnerre S."/>
            <person name="Godfrey J."/>
            <person name="Good R."/>
            <person name="Gotea V."/>
            <person name="Gravely B."/>
            <person name="Greenberg A.J."/>
            <person name="Griffiths-Jones S."/>
            <person name="Gross S."/>
            <person name="Guigo R."/>
            <person name="Gustafson E.A."/>
            <person name="Haerty W."/>
            <person name="Hahn M.W."/>
            <person name="Halligan D.L."/>
            <person name="Halpern A.L."/>
            <person name="Halter G.M."/>
            <person name="Han M.V."/>
            <person name="Heger A."/>
            <person name="Hillier L."/>
            <person name="Hinrichs A.S."/>
            <person name="Holmes I."/>
            <person name="Hoskins R.A."/>
            <person name="Hubisz M.J."/>
            <person name="Hultmark D."/>
            <person name="Huntley M.A."/>
            <person name="Jaffe D.B."/>
            <person name="Jagadeeshan S."/>
            <person name="Jeck W.R."/>
            <person name="Johnson J."/>
            <person name="Jones C.D."/>
            <person name="Jordan W.C."/>
            <person name="Karpen G.H."/>
            <person name="Kataoka E."/>
            <person name="Keightley P.D."/>
            <person name="Kheradpour P."/>
            <person name="Kirkness E.F."/>
            <person name="Koerich L.B."/>
            <person name="Kristiansen K."/>
            <person name="Kudrna D."/>
            <person name="Kulathinal R.J."/>
            <person name="Kumar S."/>
            <person name="Kwok R."/>
            <person name="Lander E."/>
            <person name="Langley C.H."/>
            <person name="Lapoint R."/>
            <person name="Lazzaro B.P."/>
            <person name="Lee S.J."/>
            <person name="Levesque L."/>
            <person name="Li R."/>
            <person name="Lin C.F."/>
            <person name="Lin M.F."/>
            <person name="Lindblad-Toh K."/>
            <person name="Llopart A."/>
            <person name="Long M."/>
            <person name="Low L."/>
            <person name="Lozovsky E."/>
            <person name="Lu J."/>
            <person name="Luo M."/>
            <person name="Machado C.A."/>
            <person name="Makalowski W."/>
            <person name="Marzo M."/>
            <person name="Matsuda M."/>
            <person name="Matzkin L."/>
            <person name="McAllister B."/>
            <person name="McBride C.S."/>
            <person name="McKernan B."/>
            <person name="McKernan K."/>
            <person name="Mendez-Lago M."/>
            <person name="Minx P."/>
            <person name="Mollenhauer M.U."/>
            <person name="Montooth K."/>
            <person name="Mount S.M."/>
            <person name="Mu X."/>
            <person name="Myers E."/>
            <person name="Negre B."/>
            <person name="Newfeld S."/>
            <person name="Nielsen R."/>
            <person name="Noor M.A."/>
            <person name="O'Grady P."/>
            <person name="Pachter L."/>
            <person name="Papaceit M."/>
            <person name="Parisi M.J."/>
            <person name="Parisi M."/>
            <person name="Parts L."/>
            <person name="Pedersen J.S."/>
            <person name="Pesole G."/>
            <person name="Phillippy A.M."/>
            <person name="Ponting C.P."/>
            <person name="Pop M."/>
            <person name="Porcelli D."/>
            <person name="Powell J.R."/>
            <person name="Prohaska S."/>
            <person name="Pruitt K."/>
            <person name="Puig M."/>
            <person name="Quesneville H."/>
            <person name="Ram K.R."/>
            <person name="Rand D."/>
            <person name="Rasmussen M.D."/>
            <person name="Reed L.K."/>
            <person name="Reenan R."/>
            <person name="Reily A."/>
            <person name="Remington K.A."/>
            <person name="Rieger T.T."/>
            <person name="Ritchie M.G."/>
            <person name="Robin C."/>
            <person name="Rogers Y.H."/>
            <person name="Rohde C."/>
            <person name="Rozas J."/>
            <person name="Rubenfield M.J."/>
            <person name="Ruiz A."/>
            <person name="Russo S."/>
            <person name="Salzberg S.L."/>
            <person name="Sanchez-Gracia A."/>
            <person name="Saranga D.J."/>
            <person name="Sato H."/>
            <person name="Schaeffer S.W."/>
            <person name="Schatz M.C."/>
            <person name="Schlenke T."/>
            <person name="Schwartz R."/>
            <person name="Segarra C."/>
            <person name="Singh R.S."/>
            <person name="Sirot L."/>
            <person name="Sirota M."/>
            <person name="Sisneros N.B."/>
            <person name="Smith C.D."/>
            <person name="Smith T.F."/>
            <person name="Spieth J."/>
            <person name="Stage D.E."/>
            <person name="Stark A."/>
            <person name="Stephan W."/>
            <person name="Strausberg R.L."/>
            <person name="Strempel S."/>
            <person name="Sturgill D."/>
            <person name="Sutton G."/>
            <person name="Sutton G.G."/>
            <person name="Tao W."/>
            <person name="Teichmann S."/>
            <person name="Tobari Y.N."/>
            <person name="Tomimura Y."/>
            <person name="Tsolas J.M."/>
            <person name="Valente V.L."/>
            <person name="Venter E."/>
            <person name="Venter J.C."/>
            <person name="Vicario S."/>
            <person name="Vieira F.G."/>
            <person name="Vilella A.J."/>
            <person name="Villasante A."/>
            <person name="Walenz B."/>
            <person name="Wang J."/>
            <person name="Wasserman M."/>
            <person name="Watts T."/>
            <person name="Wilson D."/>
            <person name="Wilson R.K."/>
            <person name="Wing R.A."/>
            <person name="Wolfner M.F."/>
            <person name="Wong A."/>
            <person name="Wong G.K."/>
            <person name="Wu C.I."/>
            <person name="Wu G."/>
            <person name="Yamamoto D."/>
            <person name="Yang H.P."/>
            <person name="Yang S.P."/>
            <person name="Yorke J.A."/>
            <person name="Yoshida K."/>
            <person name="Zdobnov E."/>
            <person name="Zhang P."/>
            <person name="Zhang Y."/>
            <person name="Zimin A.V."/>
            <person name="Baldwin J."/>
            <person name="Abdouelleil A."/>
            <person name="Abdulkadir J."/>
            <person name="Abebe A."/>
            <person name="Abera B."/>
            <person name="Abreu J."/>
            <person name="Acer S.C."/>
            <person name="Aftuck L."/>
            <person name="Alexander A."/>
            <person name="An P."/>
            <person name="Anderson E."/>
            <person name="Anderson S."/>
            <person name="Arachi H."/>
            <person name="Azer M."/>
            <person name="Bachantsang P."/>
            <person name="Barry A."/>
            <person name="Bayul T."/>
            <person name="Berlin A."/>
            <person name="Bessette D."/>
            <person name="Bloom T."/>
            <person name="Blye J."/>
            <person name="Boguslavskiy L."/>
            <person name="Bonnet C."/>
            <person name="Boukhgalter B."/>
            <person name="Bourzgui I."/>
            <person name="Brown A."/>
            <person name="Cahill P."/>
            <person name="Channer S."/>
            <person name="Cheshatsang Y."/>
            <person name="Chuda L."/>
            <person name="Citroen M."/>
            <person name="Collymore A."/>
            <person name="Cooke P."/>
            <person name="Costello M."/>
            <person name="D'Aco K."/>
            <person name="Daza R."/>
            <person name="De Haan G."/>
            <person name="DeGray S."/>
            <person name="DeMaso C."/>
            <person name="Dhargay N."/>
            <person name="Dooley K."/>
            <person name="Dooley E."/>
            <person name="Doricent M."/>
            <person name="Dorje P."/>
            <person name="Dorjee K."/>
            <person name="Dupes A."/>
            <person name="Elong R."/>
            <person name="Falk J."/>
            <person name="Farina A."/>
            <person name="Faro S."/>
            <person name="Ferguson D."/>
            <person name="Fisher S."/>
            <person name="Foley C.D."/>
            <person name="Franke A."/>
            <person name="Friedrich D."/>
            <person name="Gadbois L."/>
            <person name="Gearin G."/>
            <person name="Gearin C.R."/>
            <person name="Giannoukos G."/>
            <person name="Goode T."/>
            <person name="Graham J."/>
            <person name="Grandbois E."/>
            <person name="Grewal S."/>
            <person name="Gyaltsen K."/>
            <person name="Hafez N."/>
            <person name="Hagos B."/>
            <person name="Hall J."/>
            <person name="Henson C."/>
            <person name="Hollinger A."/>
            <person name="Honan T."/>
            <person name="Huard M.D."/>
            <person name="Hughes L."/>
            <person name="Hurhula B."/>
            <person name="Husby M.E."/>
            <person name="Kamat A."/>
            <person name="Kanga B."/>
            <person name="Kashin S."/>
            <person name="Khazanovich D."/>
            <person name="Kisner P."/>
            <person name="Lance K."/>
            <person name="Lara M."/>
            <person name="Lee W."/>
            <person name="Lennon N."/>
            <person name="Letendre F."/>
            <person name="LeVine R."/>
            <person name="Lipovsky A."/>
            <person name="Liu X."/>
            <person name="Liu J."/>
            <person name="Liu S."/>
            <person name="Lokyitsang T."/>
            <person name="Lokyitsang Y."/>
            <person name="Lubonja R."/>
            <person name="Lui A."/>
            <person name="MacDonald P."/>
            <person name="Magnisalis V."/>
            <person name="Maru K."/>
            <person name="Matthews C."/>
            <person name="McCusker W."/>
            <person name="McDonough S."/>
            <person name="Mehta T."/>
            <person name="Meldrim J."/>
            <person name="Meneus L."/>
            <person name="Mihai O."/>
            <person name="Mihalev A."/>
            <person name="Mihova T."/>
            <person name="Mittelman R."/>
            <person name="Mlenga V."/>
            <person name="Montmayeur A."/>
            <person name="Mulrain L."/>
            <person name="Navidi A."/>
            <person name="Naylor J."/>
            <person name="Negash T."/>
            <person name="Nguyen T."/>
            <person name="Nguyen N."/>
            <person name="Nicol R."/>
            <person name="Norbu C."/>
            <person name="Norbu N."/>
            <person name="Novod N."/>
            <person name="O'Neill B."/>
            <person name="Osman S."/>
            <person name="Markiewicz E."/>
            <person name="Oyono O.L."/>
            <person name="Patti C."/>
            <person name="Phunkhang P."/>
            <person name="Pierre F."/>
            <person name="Priest M."/>
            <person name="Raghuraman S."/>
            <person name="Rege F."/>
            <person name="Reyes R."/>
            <person name="Rise C."/>
            <person name="Rogov P."/>
            <person name="Ross K."/>
            <person name="Ryan E."/>
            <person name="Settipalli S."/>
            <person name="Shea T."/>
            <person name="Sherpa N."/>
            <person name="Shi L."/>
            <person name="Shih D."/>
            <person name="Sparrow T."/>
            <person name="Spaulding J."/>
            <person name="Stalker J."/>
            <person name="Stange-Thomann N."/>
            <person name="Stavropoulos S."/>
            <person name="Stone C."/>
            <person name="Strader C."/>
            <person name="Tesfaye S."/>
            <person name="Thomson T."/>
            <person name="Thoulutsang Y."/>
            <person name="Thoulutsang D."/>
            <person name="Topham K."/>
            <person name="Topping I."/>
            <person name="Tsamla T."/>
            <person name="Vassiliev H."/>
            <person name="Vo A."/>
            <person name="Wangchuk T."/>
            <person name="Wangdi T."/>
            <person name="Weiand M."/>
            <person name="Wilkinson J."/>
            <person name="Wilson A."/>
            <person name="Yadav S."/>
            <person name="Young G."/>
            <person name="Yu Q."/>
            <person name="Zembek L."/>
            <person name="Zhong D."/>
            <person name="Zimmer A."/>
            <person name="Zwirko Z."/>
            <person name="Jaffe D.B."/>
            <person name="Alvarez P."/>
            <person name="Brockman W."/>
            <person name="Butler J."/>
            <person name="Chin C."/>
            <person name="Gnerre S."/>
            <person name="Grabherr M."/>
            <person name="Kleber M."/>
            <person name="Mauceli E."/>
            <person name="MacCallum I."/>
        </authorList>
    </citation>
    <scope>NUCLEOTIDE SEQUENCE [LARGE SCALE GENOMIC DNA]</scope>
    <source>
        <strain evidence="2">white501</strain>
    </source>
</reference>
<dbReference type="OrthoDB" id="7758506at2759"/>
<keyword evidence="2" id="KW-1185">Reference proteome</keyword>
<dbReference type="Bgee" id="FBgn0183763">
    <property type="expression patterns" value="Expressed in male reproductive system and 2 other cell types or tissues"/>
</dbReference>
<dbReference type="AlphaFoldDB" id="B4NRY0"/>
<name>B4NRY0_DROSI</name>
<dbReference type="EMBL" id="CH981635">
    <property type="protein sequence ID" value="EDX15358.1"/>
    <property type="molecule type" value="Genomic_DNA"/>
</dbReference>
<dbReference type="HOGENOM" id="CLU_2608609_0_0_1"/>
<organism evidence="1 2">
    <name type="scientific">Drosophila simulans</name>
    <name type="common">Fruit fly</name>
    <dbReference type="NCBI Taxonomy" id="7240"/>
    <lineage>
        <taxon>Eukaryota</taxon>
        <taxon>Metazoa</taxon>
        <taxon>Ecdysozoa</taxon>
        <taxon>Arthropoda</taxon>
        <taxon>Hexapoda</taxon>
        <taxon>Insecta</taxon>
        <taxon>Pterygota</taxon>
        <taxon>Neoptera</taxon>
        <taxon>Endopterygota</taxon>
        <taxon>Diptera</taxon>
        <taxon>Brachycera</taxon>
        <taxon>Muscomorpha</taxon>
        <taxon>Ephydroidea</taxon>
        <taxon>Drosophilidae</taxon>
        <taxon>Drosophila</taxon>
        <taxon>Sophophora</taxon>
    </lineage>
</organism>
<dbReference type="STRING" id="7240.B4NRY0"/>